<accession>A0A6N9YNJ3</accession>
<dbReference type="GO" id="GO:0003700">
    <property type="term" value="F:DNA-binding transcription factor activity"/>
    <property type="evidence" value="ECO:0007669"/>
    <property type="project" value="TreeGrafter"/>
</dbReference>
<dbReference type="InterPro" id="IPR029016">
    <property type="entry name" value="GAF-like_dom_sf"/>
</dbReference>
<keyword evidence="7" id="KW-1185">Reference proteome</keyword>
<keyword evidence="2" id="KW-0238">DNA-binding</keyword>
<evidence type="ECO:0000256" key="1">
    <source>
        <dbReference type="ARBA" id="ARBA00023015"/>
    </source>
</evidence>
<comment type="caution">
    <text evidence="6">The sequence shown here is derived from an EMBL/GenBank/DDBJ whole genome shotgun (WGS) entry which is preliminary data.</text>
</comment>
<dbReference type="RefSeq" id="WP_163819200.1">
    <property type="nucleotide sequence ID" value="NZ_JAAGOB010000007.1"/>
</dbReference>
<protein>
    <submittedName>
        <fullName evidence="6">IclR family transcriptional regulator</fullName>
    </submittedName>
</protein>
<dbReference type="InterPro" id="IPR050707">
    <property type="entry name" value="HTH_MetabolicPath_Reg"/>
</dbReference>
<dbReference type="InterPro" id="IPR014757">
    <property type="entry name" value="Tscrpt_reg_IclR_C"/>
</dbReference>
<dbReference type="InterPro" id="IPR005471">
    <property type="entry name" value="Tscrpt_reg_IclR_N"/>
</dbReference>
<sequence length="262" mass="28492">MKHGPRNDYTIRAAARVCDMLDFIQRNPEGFSLTQVIDATNVPKSTAYRYLTTLEDRRYVTRDPSTDVYRIGPAFIPLHAQQLSVLAVRLRPHLAELRDRFNETVCLAALDGFRICYVDVLDSPNGVRLTARPGDVEHLHSTALGKAIASIMDAKRVEVILAADGMPRRTARTITSIEAFMREMEKVAAEGHAVDDRENEIDSRCVAVPLTAAGLPAAISISAPAPRFSMQQLPAAADALKACAALLHADTTRGAATTPGMG</sequence>
<dbReference type="Gene3D" id="1.10.10.10">
    <property type="entry name" value="Winged helix-like DNA-binding domain superfamily/Winged helix DNA-binding domain"/>
    <property type="match status" value="1"/>
</dbReference>
<keyword evidence="1" id="KW-0805">Transcription regulation</keyword>
<keyword evidence="3" id="KW-0804">Transcription</keyword>
<dbReference type="Pfam" id="PF01614">
    <property type="entry name" value="IclR_C"/>
    <property type="match status" value="1"/>
</dbReference>
<evidence type="ECO:0000256" key="3">
    <source>
        <dbReference type="ARBA" id="ARBA00023163"/>
    </source>
</evidence>
<dbReference type="Gene3D" id="3.30.450.40">
    <property type="match status" value="1"/>
</dbReference>
<dbReference type="PANTHER" id="PTHR30136:SF24">
    <property type="entry name" value="HTH-TYPE TRANSCRIPTIONAL REPRESSOR ALLR"/>
    <property type="match status" value="1"/>
</dbReference>
<evidence type="ECO:0000313" key="7">
    <source>
        <dbReference type="Proteomes" id="UP000469185"/>
    </source>
</evidence>
<dbReference type="InterPro" id="IPR036390">
    <property type="entry name" value="WH_DNA-bd_sf"/>
</dbReference>
<feature type="domain" description="HTH iclR-type" evidence="4">
    <location>
        <begin position="11"/>
        <end position="73"/>
    </location>
</feature>
<dbReference type="PROSITE" id="PS51077">
    <property type="entry name" value="HTH_ICLR"/>
    <property type="match status" value="1"/>
</dbReference>
<dbReference type="GO" id="GO:0003677">
    <property type="term" value="F:DNA binding"/>
    <property type="evidence" value="ECO:0007669"/>
    <property type="project" value="UniProtKB-KW"/>
</dbReference>
<evidence type="ECO:0000256" key="2">
    <source>
        <dbReference type="ARBA" id="ARBA00023125"/>
    </source>
</evidence>
<evidence type="ECO:0000313" key="6">
    <source>
        <dbReference type="EMBL" id="NED96408.1"/>
    </source>
</evidence>
<dbReference type="AlphaFoldDB" id="A0A6N9YNJ3"/>
<dbReference type="PROSITE" id="PS51078">
    <property type="entry name" value="ICLR_ED"/>
    <property type="match status" value="1"/>
</dbReference>
<reference evidence="6 7" key="1">
    <citation type="submission" date="2020-02" db="EMBL/GenBank/DDBJ databases">
        <authorList>
            <person name="Li X.-J."/>
            <person name="Feng X.-M."/>
        </authorList>
    </citation>
    <scope>NUCLEOTIDE SEQUENCE [LARGE SCALE GENOMIC DNA]</scope>
    <source>
        <strain evidence="6 7">CGMCC 4.7225</strain>
    </source>
</reference>
<dbReference type="GO" id="GO:0045892">
    <property type="term" value="P:negative regulation of DNA-templated transcription"/>
    <property type="evidence" value="ECO:0007669"/>
    <property type="project" value="TreeGrafter"/>
</dbReference>
<evidence type="ECO:0000259" key="5">
    <source>
        <dbReference type="PROSITE" id="PS51078"/>
    </source>
</evidence>
<organism evidence="6 7">
    <name type="scientific">Phytoactinopolyspora alkaliphila</name>
    <dbReference type="NCBI Taxonomy" id="1783498"/>
    <lineage>
        <taxon>Bacteria</taxon>
        <taxon>Bacillati</taxon>
        <taxon>Actinomycetota</taxon>
        <taxon>Actinomycetes</taxon>
        <taxon>Jiangellales</taxon>
        <taxon>Jiangellaceae</taxon>
        <taxon>Phytoactinopolyspora</taxon>
    </lineage>
</organism>
<dbReference type="EMBL" id="JAAGOB010000007">
    <property type="protein sequence ID" value="NED96408.1"/>
    <property type="molecule type" value="Genomic_DNA"/>
</dbReference>
<gene>
    <name evidence="6" type="ORF">G1H11_13940</name>
</gene>
<evidence type="ECO:0000259" key="4">
    <source>
        <dbReference type="PROSITE" id="PS51077"/>
    </source>
</evidence>
<dbReference type="SMART" id="SM00346">
    <property type="entry name" value="HTH_ICLR"/>
    <property type="match status" value="1"/>
</dbReference>
<dbReference type="Pfam" id="PF09339">
    <property type="entry name" value="HTH_IclR"/>
    <property type="match status" value="1"/>
</dbReference>
<dbReference type="InterPro" id="IPR036388">
    <property type="entry name" value="WH-like_DNA-bd_sf"/>
</dbReference>
<dbReference type="SUPFAM" id="SSF55781">
    <property type="entry name" value="GAF domain-like"/>
    <property type="match status" value="1"/>
</dbReference>
<dbReference type="Proteomes" id="UP000469185">
    <property type="component" value="Unassembled WGS sequence"/>
</dbReference>
<feature type="domain" description="IclR-ED" evidence="5">
    <location>
        <begin position="67"/>
        <end position="253"/>
    </location>
</feature>
<dbReference type="PANTHER" id="PTHR30136">
    <property type="entry name" value="HELIX-TURN-HELIX TRANSCRIPTIONAL REGULATOR, ICLR FAMILY"/>
    <property type="match status" value="1"/>
</dbReference>
<dbReference type="SUPFAM" id="SSF46785">
    <property type="entry name" value="Winged helix' DNA-binding domain"/>
    <property type="match status" value="1"/>
</dbReference>
<name>A0A6N9YNJ3_9ACTN</name>
<proteinExistence type="predicted"/>